<dbReference type="Gene3D" id="3.40.50.360">
    <property type="match status" value="1"/>
</dbReference>
<accession>A0ABY7ACG2</accession>
<evidence type="ECO:0000256" key="2">
    <source>
        <dbReference type="ARBA" id="ARBA00023004"/>
    </source>
</evidence>
<proteinExistence type="predicted"/>
<dbReference type="PROSITE" id="PS51379">
    <property type="entry name" value="4FE4S_FER_2"/>
    <property type="match status" value="1"/>
</dbReference>
<reference evidence="5" key="1">
    <citation type="submission" date="2022-11" db="EMBL/GenBank/DDBJ databases">
        <title>Lacrimispora xylanolytica sy1, complete genome.</title>
        <authorList>
            <person name="Choi S."/>
        </authorList>
    </citation>
    <scope>NUCLEOTIDE SEQUENCE</scope>
    <source>
        <strain evidence="5">Sy1</strain>
    </source>
</reference>
<dbReference type="Proteomes" id="UP001163115">
    <property type="component" value="Chromosome"/>
</dbReference>
<dbReference type="Gene3D" id="3.30.70.20">
    <property type="match status" value="1"/>
</dbReference>
<keyword evidence="6" id="KW-1185">Reference proteome</keyword>
<evidence type="ECO:0000313" key="5">
    <source>
        <dbReference type="EMBL" id="WAJ24375.1"/>
    </source>
</evidence>
<evidence type="ECO:0000259" key="4">
    <source>
        <dbReference type="PROSITE" id="PS51379"/>
    </source>
</evidence>
<dbReference type="EMBL" id="CP113524">
    <property type="protein sequence ID" value="WAJ24375.1"/>
    <property type="molecule type" value="Genomic_DNA"/>
</dbReference>
<evidence type="ECO:0000256" key="3">
    <source>
        <dbReference type="ARBA" id="ARBA00023014"/>
    </source>
</evidence>
<dbReference type="RefSeq" id="WP_268115496.1">
    <property type="nucleotide sequence ID" value="NZ_CP113524.1"/>
</dbReference>
<dbReference type="NCBIfam" id="NF038196">
    <property type="entry name" value="ferrodoxin_EFR1"/>
    <property type="match status" value="1"/>
</dbReference>
<gene>
    <name evidence="5" type="ORF">OW255_02300</name>
</gene>
<keyword evidence="1" id="KW-0479">Metal-binding</keyword>
<evidence type="ECO:0000256" key="1">
    <source>
        <dbReference type="ARBA" id="ARBA00022723"/>
    </source>
</evidence>
<name>A0ABY7ACG2_9FIRM</name>
<keyword evidence="3" id="KW-0411">Iron-sulfur</keyword>
<dbReference type="SUPFAM" id="SSF52218">
    <property type="entry name" value="Flavoproteins"/>
    <property type="match status" value="1"/>
</dbReference>
<protein>
    <submittedName>
        <fullName evidence="5">EFR1 family ferrodoxin</fullName>
    </submittedName>
</protein>
<organism evidence="5 6">
    <name type="scientific">Lacrimispora xylanolytica</name>
    <dbReference type="NCBI Taxonomy" id="29375"/>
    <lineage>
        <taxon>Bacteria</taxon>
        <taxon>Bacillati</taxon>
        <taxon>Bacillota</taxon>
        <taxon>Clostridia</taxon>
        <taxon>Lachnospirales</taxon>
        <taxon>Lachnospiraceae</taxon>
        <taxon>Lacrimispora</taxon>
    </lineage>
</organism>
<dbReference type="InterPro" id="IPR017900">
    <property type="entry name" value="4Fe4S_Fe_S_CS"/>
</dbReference>
<dbReference type="InterPro" id="IPR017896">
    <property type="entry name" value="4Fe4S_Fe-S-bd"/>
</dbReference>
<evidence type="ECO:0000313" key="6">
    <source>
        <dbReference type="Proteomes" id="UP001163115"/>
    </source>
</evidence>
<feature type="domain" description="4Fe-4S ferredoxin-type" evidence="4">
    <location>
        <begin position="165"/>
        <end position="193"/>
    </location>
</feature>
<dbReference type="SUPFAM" id="SSF54862">
    <property type="entry name" value="4Fe-4S ferredoxins"/>
    <property type="match status" value="1"/>
</dbReference>
<dbReference type="InterPro" id="IPR029039">
    <property type="entry name" value="Flavoprotein-like_sf"/>
</dbReference>
<keyword evidence="2" id="KW-0408">Iron</keyword>
<dbReference type="InterPro" id="IPR047964">
    <property type="entry name" value="EFR1-like"/>
</dbReference>
<dbReference type="PROSITE" id="PS00198">
    <property type="entry name" value="4FE4S_FER_1"/>
    <property type="match status" value="1"/>
</dbReference>
<sequence length="234" mass="27083">MSKETGDSLVFMSKSRLKEDITYEIGEQESIGFVFPVYWYTLPTMVERFIKHLRLSGYRGQYVYAIASYGFSAGGIMDRLKNMLEEKQLKLDAAFGVKMVDNYVVGYDIVSREKQISLLKNAEAEIENVLSLIVKKEHIQKINKGSLAFVSPLTGYAYRRTDHTKKFFVTQSCNGCRQCERNCPCNTIKMVDGKPVWKEDCTFCLSCLHGCRQKAVQYGRFTEKRERYQYRQQA</sequence>